<dbReference type="PANTHER" id="PTHR30193">
    <property type="entry name" value="ABC TRANSPORTER PERMEASE PROTEIN"/>
    <property type="match status" value="1"/>
</dbReference>
<name>X1HQ48_9ZZZZ</name>
<evidence type="ECO:0000313" key="9">
    <source>
        <dbReference type="EMBL" id="GAH47418.1"/>
    </source>
</evidence>
<dbReference type="AlphaFoldDB" id="X1HQ48"/>
<evidence type="ECO:0000256" key="4">
    <source>
        <dbReference type="ARBA" id="ARBA00022692"/>
    </source>
</evidence>
<gene>
    <name evidence="9" type="ORF">S03H2_12824</name>
</gene>
<feature type="transmembrane region" description="Helical" evidence="7">
    <location>
        <begin position="156"/>
        <end position="178"/>
    </location>
</feature>
<evidence type="ECO:0000256" key="7">
    <source>
        <dbReference type="SAM" id="Phobius"/>
    </source>
</evidence>
<sequence length="250" mass="27751">TFVGLQNYLVVFNDSVAIGAFKNTLIFVAMIVPLGMILSLGLALLLSRFIKPKFKLREAYKLFYFLPVITNAVAVSLVWQGIYQPRFGLLNGVLASLGFSRQGFLYDPSQALASIAVFSLWQMCGYYMIIYLAGLENIPPVFYEAARIDGASKLQCFRYITLPLLAPITLFVVILWTIGSLQVFTPVYVMTQGGPINSTNVAVLYIYKSAFEYLKLGYGSSLAVVLFLLIFSITGLQLKISRWGKTVGTK</sequence>
<feature type="non-terminal residue" evidence="9">
    <location>
        <position position="1"/>
    </location>
</feature>
<dbReference type="CDD" id="cd06261">
    <property type="entry name" value="TM_PBP2"/>
    <property type="match status" value="1"/>
</dbReference>
<feature type="transmembrane region" description="Helical" evidence="7">
    <location>
        <begin position="216"/>
        <end position="236"/>
    </location>
</feature>
<feature type="transmembrane region" description="Helical" evidence="7">
    <location>
        <begin position="111"/>
        <end position="135"/>
    </location>
</feature>
<keyword evidence="6 7" id="KW-0472">Membrane</keyword>
<accession>X1HQ48</accession>
<proteinExistence type="predicted"/>
<dbReference type="InterPro" id="IPR051393">
    <property type="entry name" value="ABC_transporter_permease"/>
</dbReference>
<feature type="transmembrane region" description="Helical" evidence="7">
    <location>
        <begin position="62"/>
        <end position="82"/>
    </location>
</feature>
<dbReference type="SUPFAM" id="SSF161098">
    <property type="entry name" value="MetI-like"/>
    <property type="match status" value="1"/>
</dbReference>
<dbReference type="PROSITE" id="PS50928">
    <property type="entry name" value="ABC_TM1"/>
    <property type="match status" value="1"/>
</dbReference>
<keyword evidence="4 7" id="KW-0812">Transmembrane</keyword>
<evidence type="ECO:0000256" key="2">
    <source>
        <dbReference type="ARBA" id="ARBA00022448"/>
    </source>
</evidence>
<evidence type="ECO:0000256" key="3">
    <source>
        <dbReference type="ARBA" id="ARBA00022475"/>
    </source>
</evidence>
<comment type="caution">
    <text evidence="9">The sequence shown here is derived from an EMBL/GenBank/DDBJ whole genome shotgun (WGS) entry which is preliminary data.</text>
</comment>
<dbReference type="Pfam" id="PF00528">
    <property type="entry name" value="BPD_transp_1"/>
    <property type="match status" value="1"/>
</dbReference>
<keyword evidence="2" id="KW-0813">Transport</keyword>
<dbReference type="EMBL" id="BARU01006519">
    <property type="protein sequence ID" value="GAH47418.1"/>
    <property type="molecule type" value="Genomic_DNA"/>
</dbReference>
<feature type="transmembrane region" description="Helical" evidence="7">
    <location>
        <begin position="25"/>
        <end position="50"/>
    </location>
</feature>
<evidence type="ECO:0000256" key="6">
    <source>
        <dbReference type="ARBA" id="ARBA00023136"/>
    </source>
</evidence>
<evidence type="ECO:0000259" key="8">
    <source>
        <dbReference type="PROSITE" id="PS50928"/>
    </source>
</evidence>
<dbReference type="GO" id="GO:0005886">
    <property type="term" value="C:plasma membrane"/>
    <property type="evidence" value="ECO:0007669"/>
    <property type="project" value="UniProtKB-SubCell"/>
</dbReference>
<reference evidence="9" key="1">
    <citation type="journal article" date="2014" name="Front. Microbiol.">
        <title>High frequency of phylogenetically diverse reductive dehalogenase-homologous genes in deep subseafloor sedimentary metagenomes.</title>
        <authorList>
            <person name="Kawai M."/>
            <person name="Futagami T."/>
            <person name="Toyoda A."/>
            <person name="Takaki Y."/>
            <person name="Nishi S."/>
            <person name="Hori S."/>
            <person name="Arai W."/>
            <person name="Tsubouchi T."/>
            <person name="Morono Y."/>
            <person name="Uchiyama I."/>
            <person name="Ito T."/>
            <person name="Fujiyama A."/>
            <person name="Inagaki F."/>
            <person name="Takami H."/>
        </authorList>
    </citation>
    <scope>NUCLEOTIDE SEQUENCE</scope>
    <source>
        <strain evidence="9">Expedition CK06-06</strain>
    </source>
</reference>
<dbReference type="GO" id="GO:0055085">
    <property type="term" value="P:transmembrane transport"/>
    <property type="evidence" value="ECO:0007669"/>
    <property type="project" value="InterPro"/>
</dbReference>
<feature type="domain" description="ABC transmembrane type-1" evidence="8">
    <location>
        <begin position="21"/>
        <end position="237"/>
    </location>
</feature>
<protein>
    <recommendedName>
        <fullName evidence="8">ABC transmembrane type-1 domain-containing protein</fullName>
    </recommendedName>
</protein>
<keyword evidence="5 7" id="KW-1133">Transmembrane helix</keyword>
<dbReference type="Gene3D" id="1.10.3720.10">
    <property type="entry name" value="MetI-like"/>
    <property type="match status" value="1"/>
</dbReference>
<dbReference type="PANTHER" id="PTHR30193:SF37">
    <property type="entry name" value="INNER MEMBRANE ABC TRANSPORTER PERMEASE PROTEIN YCJO"/>
    <property type="match status" value="1"/>
</dbReference>
<comment type="subcellular location">
    <subcellularLocation>
        <location evidence="1">Cell membrane</location>
        <topology evidence="1">Multi-pass membrane protein</topology>
    </subcellularLocation>
</comment>
<organism evidence="9">
    <name type="scientific">marine sediment metagenome</name>
    <dbReference type="NCBI Taxonomy" id="412755"/>
    <lineage>
        <taxon>unclassified sequences</taxon>
        <taxon>metagenomes</taxon>
        <taxon>ecological metagenomes</taxon>
    </lineage>
</organism>
<evidence type="ECO:0000256" key="5">
    <source>
        <dbReference type="ARBA" id="ARBA00022989"/>
    </source>
</evidence>
<dbReference type="InterPro" id="IPR035906">
    <property type="entry name" value="MetI-like_sf"/>
</dbReference>
<dbReference type="InterPro" id="IPR000515">
    <property type="entry name" value="MetI-like"/>
</dbReference>
<keyword evidence="3" id="KW-1003">Cell membrane</keyword>
<evidence type="ECO:0000256" key="1">
    <source>
        <dbReference type="ARBA" id="ARBA00004651"/>
    </source>
</evidence>